<evidence type="ECO:0000256" key="1">
    <source>
        <dbReference type="SAM" id="MobiDB-lite"/>
    </source>
</evidence>
<organism evidence="2 3">
    <name type="scientific">Armillaria ostoyae</name>
    <name type="common">Armillaria root rot fungus</name>
    <dbReference type="NCBI Taxonomy" id="47428"/>
    <lineage>
        <taxon>Eukaryota</taxon>
        <taxon>Fungi</taxon>
        <taxon>Dikarya</taxon>
        <taxon>Basidiomycota</taxon>
        <taxon>Agaricomycotina</taxon>
        <taxon>Agaricomycetes</taxon>
        <taxon>Agaricomycetidae</taxon>
        <taxon>Agaricales</taxon>
        <taxon>Marasmiineae</taxon>
        <taxon>Physalacriaceae</taxon>
        <taxon>Armillaria</taxon>
    </lineage>
</organism>
<feature type="compositionally biased region" description="Basic and acidic residues" evidence="1">
    <location>
        <begin position="302"/>
        <end position="313"/>
    </location>
</feature>
<gene>
    <name evidence="2" type="ORF">ARMOST_03263</name>
</gene>
<feature type="compositionally biased region" description="Polar residues" evidence="1">
    <location>
        <begin position="314"/>
        <end position="332"/>
    </location>
</feature>
<dbReference type="AlphaFoldDB" id="A0A284QU23"/>
<accession>A0A284QU23</accession>
<sequence length="506" mass="57317">MARLASLLQPQWLNTNSISPIHLEEASPSWVWVEELTSPHDRASNIDSHQQDRHQLLPESQQQSLPNVHERVASIRRLRWMLEETKKVNTLVKQDISILEATLRELVESVSLPPEFDPQYSTVFPSIWTLKPDEILYGNGLILPSPPPLVRHETRHAPPSSSPGWPRLNIPPHSQSPAPNHVSPPAPASQLGADSEDMLYQTQPLLPAMIPTQIVTFQENMGMHSPRAQDLSSQTLAPRTPPPATISTQSVTFQEDTGMRSPQRHETQDLPTPRTIKYTIPPRRQNPQVKSTQQSAEPSSRAQDERQQERRPDASQTRQISSAPPVQTTEPRMTTALLLERPELKYLKFPENCHGLENPRLGDPASLWCRYHAFYVRRIPLPRGIRRTAYGLPSYSDVVGWRAIVCLRPPAGLRMEDSTTSPYVLFTEALMTLFSRAGVYPTICKRLRLKLNENGVLSSYKGPFIVNNHESMVEEVAKHLNNCGVTFQFAGQYILPFMMELKRQRG</sequence>
<feature type="compositionally biased region" description="Polar residues" evidence="1">
    <location>
        <begin position="285"/>
        <end position="301"/>
    </location>
</feature>
<dbReference type="OrthoDB" id="2953420at2759"/>
<protein>
    <submittedName>
        <fullName evidence="2">Uncharacterized protein</fullName>
    </submittedName>
</protein>
<feature type="region of interest" description="Disordered" evidence="1">
    <location>
        <begin position="224"/>
        <end position="332"/>
    </location>
</feature>
<feature type="compositionally biased region" description="Polar residues" evidence="1">
    <location>
        <begin position="245"/>
        <end position="255"/>
    </location>
</feature>
<keyword evidence="3" id="KW-1185">Reference proteome</keyword>
<evidence type="ECO:0000313" key="2">
    <source>
        <dbReference type="EMBL" id="SJK99952.1"/>
    </source>
</evidence>
<dbReference type="OMA" id="YTIPPRR"/>
<name>A0A284QU23_ARMOS</name>
<evidence type="ECO:0000313" key="3">
    <source>
        <dbReference type="Proteomes" id="UP000219338"/>
    </source>
</evidence>
<proteinExistence type="predicted"/>
<feature type="region of interest" description="Disordered" evidence="1">
    <location>
        <begin position="148"/>
        <end position="192"/>
    </location>
</feature>
<dbReference type="EMBL" id="FUEG01000002">
    <property type="protein sequence ID" value="SJK99952.1"/>
    <property type="molecule type" value="Genomic_DNA"/>
</dbReference>
<dbReference type="Proteomes" id="UP000219338">
    <property type="component" value="Unassembled WGS sequence"/>
</dbReference>
<reference evidence="3" key="1">
    <citation type="journal article" date="2017" name="Nat. Ecol. Evol.">
        <title>Genome expansion and lineage-specific genetic innovations in the forest pathogenic fungi Armillaria.</title>
        <authorList>
            <person name="Sipos G."/>
            <person name="Prasanna A.N."/>
            <person name="Walter M.C."/>
            <person name="O'Connor E."/>
            <person name="Balint B."/>
            <person name="Krizsan K."/>
            <person name="Kiss B."/>
            <person name="Hess J."/>
            <person name="Varga T."/>
            <person name="Slot J."/>
            <person name="Riley R."/>
            <person name="Boka B."/>
            <person name="Rigling D."/>
            <person name="Barry K."/>
            <person name="Lee J."/>
            <person name="Mihaltcheva S."/>
            <person name="LaButti K."/>
            <person name="Lipzen A."/>
            <person name="Waldron R."/>
            <person name="Moloney N.M."/>
            <person name="Sperisen C."/>
            <person name="Kredics L."/>
            <person name="Vagvoelgyi C."/>
            <person name="Patrignani A."/>
            <person name="Fitzpatrick D."/>
            <person name="Nagy I."/>
            <person name="Doyle S."/>
            <person name="Anderson J.B."/>
            <person name="Grigoriev I.V."/>
            <person name="Gueldener U."/>
            <person name="Muensterkoetter M."/>
            <person name="Nagy L.G."/>
        </authorList>
    </citation>
    <scope>NUCLEOTIDE SEQUENCE [LARGE SCALE GENOMIC DNA]</scope>
    <source>
        <strain evidence="3">C18/9</strain>
    </source>
</reference>